<feature type="region of interest" description="Disordered" evidence="1">
    <location>
        <begin position="320"/>
        <end position="423"/>
    </location>
</feature>
<dbReference type="OrthoDB" id="4838853at2759"/>
<feature type="transmembrane region" description="Helical" evidence="2">
    <location>
        <begin position="151"/>
        <end position="170"/>
    </location>
</feature>
<feature type="compositionally biased region" description="Low complexity" evidence="1">
    <location>
        <begin position="339"/>
        <end position="352"/>
    </location>
</feature>
<feature type="compositionally biased region" description="Basic and acidic residues" evidence="1">
    <location>
        <begin position="397"/>
        <end position="423"/>
    </location>
</feature>
<accession>A0A166REG2</accession>
<protein>
    <submittedName>
        <fullName evidence="3">Uncharacterized protein</fullName>
    </submittedName>
</protein>
<name>A0A166REG2_9AGAM</name>
<keyword evidence="2" id="KW-1133">Transmembrane helix</keyword>
<evidence type="ECO:0000313" key="3">
    <source>
        <dbReference type="EMBL" id="KZP28184.1"/>
    </source>
</evidence>
<reference evidence="3 4" key="1">
    <citation type="journal article" date="2016" name="Mol. Biol. Evol.">
        <title>Comparative Genomics of Early-Diverging Mushroom-Forming Fungi Provides Insights into the Origins of Lignocellulose Decay Capabilities.</title>
        <authorList>
            <person name="Nagy L.G."/>
            <person name="Riley R."/>
            <person name="Tritt A."/>
            <person name="Adam C."/>
            <person name="Daum C."/>
            <person name="Floudas D."/>
            <person name="Sun H."/>
            <person name="Yadav J.S."/>
            <person name="Pangilinan J."/>
            <person name="Larsson K.H."/>
            <person name="Matsuura K."/>
            <person name="Barry K."/>
            <person name="Labutti K."/>
            <person name="Kuo R."/>
            <person name="Ohm R.A."/>
            <person name="Bhattacharya S.S."/>
            <person name="Shirouzu T."/>
            <person name="Yoshinaga Y."/>
            <person name="Martin F.M."/>
            <person name="Grigoriev I.V."/>
            <person name="Hibbett D.S."/>
        </authorList>
    </citation>
    <scope>NUCLEOTIDE SEQUENCE [LARGE SCALE GENOMIC DNA]</scope>
    <source>
        <strain evidence="3 4">CBS 109695</strain>
    </source>
</reference>
<gene>
    <name evidence="3" type="ORF">FIBSPDRAFT_853003</name>
</gene>
<dbReference type="Proteomes" id="UP000076532">
    <property type="component" value="Unassembled WGS sequence"/>
</dbReference>
<keyword evidence="2" id="KW-0812">Transmembrane</keyword>
<dbReference type="EMBL" id="KV417505">
    <property type="protein sequence ID" value="KZP28184.1"/>
    <property type="molecule type" value="Genomic_DNA"/>
</dbReference>
<evidence type="ECO:0000256" key="1">
    <source>
        <dbReference type="SAM" id="MobiDB-lite"/>
    </source>
</evidence>
<keyword evidence="2" id="KW-0472">Membrane</keyword>
<evidence type="ECO:0000313" key="4">
    <source>
        <dbReference type="Proteomes" id="UP000076532"/>
    </source>
</evidence>
<keyword evidence="4" id="KW-1185">Reference proteome</keyword>
<dbReference type="PANTHER" id="PTHR42024:SF1">
    <property type="entry name" value="AMINO ACID PERMEASE_ SLC12A DOMAIN-CONTAINING PROTEIN"/>
    <property type="match status" value="1"/>
</dbReference>
<dbReference type="PANTHER" id="PTHR42024">
    <property type="entry name" value="AMINO ACID PERMEASE_ SLC12A DOMAIN-CONTAINING PROTEIN"/>
    <property type="match status" value="1"/>
</dbReference>
<feature type="transmembrane region" description="Helical" evidence="2">
    <location>
        <begin position="99"/>
        <end position="118"/>
    </location>
</feature>
<dbReference type="AlphaFoldDB" id="A0A166REG2"/>
<proteinExistence type="predicted"/>
<organism evidence="3 4">
    <name type="scientific">Athelia psychrophila</name>
    <dbReference type="NCBI Taxonomy" id="1759441"/>
    <lineage>
        <taxon>Eukaryota</taxon>
        <taxon>Fungi</taxon>
        <taxon>Dikarya</taxon>
        <taxon>Basidiomycota</taxon>
        <taxon>Agaricomycotina</taxon>
        <taxon>Agaricomycetes</taxon>
        <taxon>Agaricomycetidae</taxon>
        <taxon>Atheliales</taxon>
        <taxon>Atheliaceae</taxon>
        <taxon>Athelia</taxon>
    </lineage>
</organism>
<evidence type="ECO:0000256" key="2">
    <source>
        <dbReference type="SAM" id="Phobius"/>
    </source>
</evidence>
<dbReference type="STRING" id="436010.A0A166REG2"/>
<feature type="region of interest" description="Disordered" evidence="1">
    <location>
        <begin position="1"/>
        <end position="27"/>
    </location>
</feature>
<sequence>MDDPNTPESARTVAPSPSPDSDQHLHNEKKLRVTTSVPLAAVQSQSNYDTYRDSPPALSYSLDEHGRKRYILVWFALLFTEAGILPLILFFALRWGAHLSITINLAIITSLIGSVSGYKFAQRQWLLWLGDGHQTRRPIGAGRWGVDSLQIMLTLAMTAFFVPLIIGSSVTPANPAIVALALPLTMLALTLPCLLTGLLPDALRFPLRVSSLPAWRPLPPFAYFIVEDVVAVDGGGCTAFRQAWRLRYEESRVMRQVVRRASVAWGLTGLVVAAGLIVASRLGTTDVAYGLCYGIPWAWAIAMTALTVVYVRRELVRERRDWTGEPEPSPTPEPEIEPEMAAVSPASPTSPARIVPGRSRSDKRRSEGVTSPVHVEHTLPIQEGKYDRPALPYSVSDRSRTERGERVDRGDRAPGSPRGHDAV</sequence>
<feature type="transmembrane region" description="Helical" evidence="2">
    <location>
        <begin position="288"/>
        <end position="311"/>
    </location>
</feature>
<feature type="transmembrane region" description="Helical" evidence="2">
    <location>
        <begin position="176"/>
        <end position="199"/>
    </location>
</feature>
<feature type="transmembrane region" description="Helical" evidence="2">
    <location>
        <begin position="262"/>
        <end position="282"/>
    </location>
</feature>
<feature type="transmembrane region" description="Helical" evidence="2">
    <location>
        <begin position="71"/>
        <end position="93"/>
    </location>
</feature>